<feature type="region of interest" description="Disordered" evidence="1">
    <location>
        <begin position="26"/>
        <end position="52"/>
    </location>
</feature>
<keyword evidence="2" id="KW-0808">Transferase</keyword>
<dbReference type="EMBL" id="BK032678">
    <property type="protein sequence ID" value="DAF54337.1"/>
    <property type="molecule type" value="Genomic_DNA"/>
</dbReference>
<reference evidence="2" key="1">
    <citation type="journal article" date="2021" name="Proc. Natl. Acad. Sci. U.S.A.">
        <title>A Catalog of Tens of Thousands of Viruses from Human Metagenomes Reveals Hidden Associations with Chronic Diseases.</title>
        <authorList>
            <person name="Tisza M.J."/>
            <person name="Buck C.B."/>
        </authorList>
    </citation>
    <scope>NUCLEOTIDE SEQUENCE</scope>
    <source>
        <strain evidence="2">CtnjE18</strain>
    </source>
</reference>
<organism evidence="2">
    <name type="scientific">Myoviridae sp. ctnjE18</name>
    <dbReference type="NCBI Taxonomy" id="2827706"/>
    <lineage>
        <taxon>Viruses</taxon>
        <taxon>Duplodnaviria</taxon>
        <taxon>Heunggongvirae</taxon>
        <taxon>Uroviricota</taxon>
        <taxon>Caudoviricetes</taxon>
    </lineage>
</organism>
<proteinExistence type="predicted"/>
<evidence type="ECO:0000256" key="1">
    <source>
        <dbReference type="SAM" id="MobiDB-lite"/>
    </source>
</evidence>
<accession>A0A8S5STK3</accession>
<dbReference type="GO" id="GO:0016740">
    <property type="term" value="F:transferase activity"/>
    <property type="evidence" value="ECO:0007669"/>
    <property type="project" value="UniProtKB-KW"/>
</dbReference>
<sequence>MKDESEFFKNKAKKDGLQTSCKMCRKEQNHEHYKSSDKRKKDVRKRNEAARKKKRDLVRRYKSFCGCVVCGEKDFIVLDLHHLDSSLKEGDPATFYMYSMERLKAEIRKCAVLCSNCHRRVHAGTITL</sequence>
<name>A0A8S5STK3_9CAUD</name>
<protein>
    <submittedName>
        <fullName evidence="2">INTRON TRANSFERASE</fullName>
    </submittedName>
</protein>
<evidence type="ECO:0000313" key="2">
    <source>
        <dbReference type="EMBL" id="DAF54337.1"/>
    </source>
</evidence>
<feature type="compositionally biased region" description="Basic and acidic residues" evidence="1">
    <location>
        <begin position="26"/>
        <end position="50"/>
    </location>
</feature>